<dbReference type="STRING" id="588898.BB347_04060"/>
<dbReference type="KEGG" id="hda:BB347_04060"/>
<comment type="similarity">
    <text evidence="2">Belongs to the ModE family.</text>
</comment>
<dbReference type="SUPFAM" id="SSF46785">
    <property type="entry name" value="Winged helix' DNA-binding domain"/>
    <property type="match status" value="1"/>
</dbReference>
<evidence type="ECO:0000259" key="7">
    <source>
        <dbReference type="PROSITE" id="PS51866"/>
    </source>
</evidence>
<keyword evidence="4" id="KW-0500">Molybdenum</keyword>
<dbReference type="InterPro" id="IPR051815">
    <property type="entry name" value="Molybdate_resp_trans_reg"/>
</dbReference>
<keyword evidence="3" id="KW-0813">Transport</keyword>
<evidence type="ECO:0000256" key="3">
    <source>
        <dbReference type="ARBA" id="ARBA00022448"/>
    </source>
</evidence>
<dbReference type="GO" id="GO:0005886">
    <property type="term" value="C:plasma membrane"/>
    <property type="evidence" value="ECO:0007669"/>
    <property type="project" value="UniProtKB-SubCell"/>
</dbReference>
<dbReference type="SUPFAM" id="SSF50331">
    <property type="entry name" value="MOP-like"/>
    <property type="match status" value="1"/>
</dbReference>
<dbReference type="PANTHER" id="PTHR30432:SF1">
    <property type="entry name" value="DNA-BINDING TRANSCRIPTIONAL DUAL REGULATOR MODE"/>
    <property type="match status" value="1"/>
</dbReference>
<dbReference type="Gene3D" id="2.40.50.100">
    <property type="match status" value="1"/>
</dbReference>
<dbReference type="InterPro" id="IPR005116">
    <property type="entry name" value="Transp-assoc_OB_typ1"/>
</dbReference>
<sequence>MTIRKEYTTKLSVGDVTIDRRDIDMLDAIDQHGSLHKAADELGRSYARLQRRVVEIEDSVGQITERRRGGSDGGGTDLTQTAHELRHQFNQHDVELDGVSRVTESVFTGSVQNRNGELATVDTNAGSILALVPDDAHRVQVAVRSDAVVLENPTDTPEPVETSLRNQFTGTVVDTEPGEAITKVTIRLPDSVALHALITNASADRLSIRSGQSITASFKATAARAIRLESTLEE</sequence>
<gene>
    <name evidence="8" type="ORF">BB347_04060</name>
    <name evidence="9" type="ORF">SAMN05421809_0226</name>
</gene>
<evidence type="ECO:0000256" key="2">
    <source>
        <dbReference type="ARBA" id="ARBA00008110"/>
    </source>
</evidence>
<dbReference type="InterPro" id="IPR036390">
    <property type="entry name" value="WH_DNA-bd_sf"/>
</dbReference>
<keyword evidence="10" id="KW-1185">Reference proteome</keyword>
<dbReference type="Proteomes" id="UP000185687">
    <property type="component" value="Unassembled WGS sequence"/>
</dbReference>
<keyword evidence="6" id="KW-0175">Coiled coil</keyword>
<feature type="domain" description="Mop" evidence="7">
    <location>
        <begin position="161"/>
        <end position="227"/>
    </location>
</feature>
<dbReference type="GO" id="GO:0030151">
    <property type="term" value="F:molybdenum ion binding"/>
    <property type="evidence" value="ECO:0007669"/>
    <property type="project" value="InterPro"/>
</dbReference>
<dbReference type="AlphaFoldDB" id="A0A1N6XUN8"/>
<dbReference type="GeneID" id="30955089"/>
<dbReference type="EMBL" id="FTNP01000001">
    <property type="protein sequence ID" value="SIR06027.1"/>
    <property type="molecule type" value="Genomic_DNA"/>
</dbReference>
<dbReference type="Gene3D" id="1.10.10.10">
    <property type="entry name" value="Winged helix-like DNA-binding domain superfamily/Winged helix DNA-binding domain"/>
    <property type="match status" value="1"/>
</dbReference>
<dbReference type="PIRSF" id="PIRSF005763">
    <property type="entry name" value="Txn_reg_ModE"/>
    <property type="match status" value="1"/>
</dbReference>
<dbReference type="EMBL" id="CP019327">
    <property type="protein sequence ID" value="APX95858.1"/>
    <property type="molecule type" value="Genomic_DNA"/>
</dbReference>
<dbReference type="InterPro" id="IPR008995">
    <property type="entry name" value="Mo/tungstate-bd_C_term_dom"/>
</dbReference>
<dbReference type="PANTHER" id="PTHR30432">
    <property type="entry name" value="TRANSCRIPTIONAL REGULATOR MODE"/>
    <property type="match status" value="1"/>
</dbReference>
<evidence type="ECO:0000256" key="5">
    <source>
        <dbReference type="ARBA" id="ARBA00022737"/>
    </source>
</evidence>
<organism evidence="9 10">
    <name type="scientific">Natronorubrum daqingense</name>
    <dbReference type="NCBI Taxonomy" id="588898"/>
    <lineage>
        <taxon>Archaea</taxon>
        <taxon>Methanobacteriati</taxon>
        <taxon>Methanobacteriota</taxon>
        <taxon>Stenosarchaea group</taxon>
        <taxon>Halobacteria</taxon>
        <taxon>Halobacteriales</taxon>
        <taxon>Natrialbaceae</taxon>
        <taxon>Natronorubrum</taxon>
    </lineage>
</organism>
<feature type="coiled-coil region" evidence="6">
    <location>
        <begin position="39"/>
        <end position="66"/>
    </location>
</feature>
<dbReference type="InterPro" id="IPR016462">
    <property type="entry name" value="ModE"/>
</dbReference>
<dbReference type="Proteomes" id="UP000187321">
    <property type="component" value="Chromosome"/>
</dbReference>
<dbReference type="PROSITE" id="PS51866">
    <property type="entry name" value="MOP"/>
    <property type="match status" value="1"/>
</dbReference>
<evidence type="ECO:0000313" key="10">
    <source>
        <dbReference type="Proteomes" id="UP000185687"/>
    </source>
</evidence>
<evidence type="ECO:0000313" key="9">
    <source>
        <dbReference type="EMBL" id="SIR06027.1"/>
    </source>
</evidence>
<dbReference type="GO" id="GO:0006355">
    <property type="term" value="P:regulation of DNA-templated transcription"/>
    <property type="evidence" value="ECO:0007669"/>
    <property type="project" value="InterPro"/>
</dbReference>
<accession>A0A1N6XUN8</accession>
<keyword evidence="5" id="KW-0677">Repeat</keyword>
<reference evidence="9 10" key="2">
    <citation type="submission" date="2017-01" db="EMBL/GenBank/DDBJ databases">
        <authorList>
            <person name="Mah S.A."/>
            <person name="Swanson W.J."/>
            <person name="Moy G.W."/>
            <person name="Vacquier V.D."/>
        </authorList>
    </citation>
    <scope>NUCLEOTIDE SEQUENCE [LARGE SCALE GENOMIC DNA]</scope>
    <source>
        <strain evidence="9 10">CGMCC 1.8909</strain>
    </source>
</reference>
<dbReference type="OrthoDB" id="70912at2157"/>
<evidence type="ECO:0000256" key="4">
    <source>
        <dbReference type="ARBA" id="ARBA00022505"/>
    </source>
</evidence>
<comment type="subcellular location">
    <subcellularLocation>
        <location evidence="1">Cell membrane</location>
        <topology evidence="1">Peripheral membrane protein</topology>
    </subcellularLocation>
</comment>
<name>A0A1N6XUN8_9EURY</name>
<evidence type="ECO:0000313" key="11">
    <source>
        <dbReference type="Proteomes" id="UP000187321"/>
    </source>
</evidence>
<reference evidence="8 11" key="1">
    <citation type="submission" date="2017-01" db="EMBL/GenBank/DDBJ databases">
        <title>Complete genome sequence of Haloterrigena daqingensis type strain (JX313T).</title>
        <authorList>
            <person name="Shuang W."/>
        </authorList>
    </citation>
    <scope>NUCLEOTIDE SEQUENCE [LARGE SCALE GENOMIC DNA]</scope>
    <source>
        <strain evidence="8 11">JX313</strain>
    </source>
</reference>
<dbReference type="InterPro" id="IPR004606">
    <property type="entry name" value="Mop_domain"/>
</dbReference>
<dbReference type="InterPro" id="IPR036388">
    <property type="entry name" value="WH-like_DNA-bd_sf"/>
</dbReference>
<evidence type="ECO:0000313" key="8">
    <source>
        <dbReference type="EMBL" id="APX95858.1"/>
    </source>
</evidence>
<proteinExistence type="inferred from homology"/>
<evidence type="ECO:0000256" key="1">
    <source>
        <dbReference type="ARBA" id="ARBA00004202"/>
    </source>
</evidence>
<evidence type="ECO:0000256" key="6">
    <source>
        <dbReference type="SAM" id="Coils"/>
    </source>
</evidence>
<protein>
    <submittedName>
        <fullName evidence="9">Molybdate transport system regulatory protein</fullName>
    </submittedName>
    <submittedName>
        <fullName evidence="8">Molybdenum-binding protein</fullName>
    </submittedName>
</protein>
<dbReference type="Pfam" id="PF03459">
    <property type="entry name" value="TOBE"/>
    <property type="match status" value="1"/>
</dbReference>
<dbReference type="GO" id="GO:0015689">
    <property type="term" value="P:molybdate ion transport"/>
    <property type="evidence" value="ECO:0007669"/>
    <property type="project" value="InterPro"/>
</dbReference>
<dbReference type="RefSeq" id="WP_076578148.1">
    <property type="nucleotide sequence ID" value="NZ_CP019327.1"/>
</dbReference>